<protein>
    <recommendedName>
        <fullName evidence="4">YfhE family protein</fullName>
    </recommendedName>
</protein>
<dbReference type="RefSeq" id="WP_204544434.1">
    <property type="nucleotide sequence ID" value="NZ_JAFBFI010000014.1"/>
</dbReference>
<evidence type="ECO:0008006" key="4">
    <source>
        <dbReference type="Google" id="ProtNLM"/>
    </source>
</evidence>
<dbReference type="Proteomes" id="UP000823486">
    <property type="component" value="Unassembled WGS sequence"/>
</dbReference>
<feature type="region of interest" description="Disordered" evidence="1">
    <location>
        <begin position="1"/>
        <end position="61"/>
    </location>
</feature>
<proteinExistence type="predicted"/>
<feature type="compositionally biased region" description="Basic and acidic residues" evidence="1">
    <location>
        <begin position="1"/>
        <end position="46"/>
    </location>
</feature>
<evidence type="ECO:0000256" key="1">
    <source>
        <dbReference type="SAM" id="MobiDB-lite"/>
    </source>
</evidence>
<name>A0ABS2QKG8_9BACI</name>
<accession>A0ABS2QKG8</accession>
<comment type="caution">
    <text evidence="2">The sequence shown here is derived from an EMBL/GenBank/DDBJ whole genome shotgun (WGS) entry which is preliminary data.</text>
</comment>
<organism evidence="2 3">
    <name type="scientific">Peribacillus deserti</name>
    <dbReference type="NCBI Taxonomy" id="673318"/>
    <lineage>
        <taxon>Bacteria</taxon>
        <taxon>Bacillati</taxon>
        <taxon>Bacillota</taxon>
        <taxon>Bacilli</taxon>
        <taxon>Bacillales</taxon>
        <taxon>Bacillaceae</taxon>
        <taxon>Peribacillus</taxon>
    </lineage>
</organism>
<evidence type="ECO:0000313" key="2">
    <source>
        <dbReference type="EMBL" id="MBM7693597.1"/>
    </source>
</evidence>
<reference evidence="2 3" key="1">
    <citation type="submission" date="2021-01" db="EMBL/GenBank/DDBJ databases">
        <title>Genomic Encyclopedia of Type Strains, Phase IV (KMG-IV): sequencing the most valuable type-strain genomes for metagenomic binning, comparative biology and taxonomic classification.</title>
        <authorList>
            <person name="Goeker M."/>
        </authorList>
    </citation>
    <scope>NUCLEOTIDE SEQUENCE [LARGE SCALE GENOMIC DNA]</scope>
    <source>
        <strain evidence="2 3">DSM 105482</strain>
    </source>
</reference>
<feature type="compositionally biased region" description="Polar residues" evidence="1">
    <location>
        <begin position="49"/>
        <end position="61"/>
    </location>
</feature>
<sequence>MTITEKKPIFYERAEEKRATSQEMRSKNRGYEHLFENGSKKSDIASRLESASNFSRDTSKK</sequence>
<dbReference type="EMBL" id="JAFBFI010000014">
    <property type="protein sequence ID" value="MBM7693597.1"/>
    <property type="molecule type" value="Genomic_DNA"/>
</dbReference>
<evidence type="ECO:0000313" key="3">
    <source>
        <dbReference type="Proteomes" id="UP000823486"/>
    </source>
</evidence>
<gene>
    <name evidence="2" type="ORF">JOC77_003041</name>
</gene>
<keyword evidence="3" id="KW-1185">Reference proteome</keyword>